<feature type="non-terminal residue" evidence="5">
    <location>
        <position position="1"/>
    </location>
</feature>
<accession>A0A7K6BDD6</accession>
<dbReference type="SUPFAM" id="SSF52151">
    <property type="entry name" value="FabD/lysophospholipase-like"/>
    <property type="match status" value="1"/>
</dbReference>
<dbReference type="PANTHER" id="PTHR10728">
    <property type="entry name" value="CYTOSOLIC PHOSPHOLIPASE A2"/>
    <property type="match status" value="1"/>
</dbReference>
<dbReference type="PROSITE" id="PS51210">
    <property type="entry name" value="PLA2C"/>
    <property type="match status" value="1"/>
</dbReference>
<evidence type="ECO:0000256" key="3">
    <source>
        <dbReference type="PROSITE-ProRule" id="PRU00555"/>
    </source>
</evidence>
<keyword evidence="2 3" id="KW-0443">Lipid metabolism</keyword>
<dbReference type="GO" id="GO:0047498">
    <property type="term" value="F:calcium-dependent phospholipase A2 activity"/>
    <property type="evidence" value="ECO:0007669"/>
    <property type="project" value="TreeGrafter"/>
</dbReference>
<sequence length="109" mass="12368">YNRGDGHAVFLQNSILLFQLDENELTKHREASESGLNPYPIYAAVDKENLKEKGENFPGTWFEFTPHESGYSGLGAFVSTKYYGSQFEKGKLKKKGVKKSICYLQGEYC</sequence>
<dbReference type="GO" id="GO:0046475">
    <property type="term" value="P:glycerophospholipid catabolic process"/>
    <property type="evidence" value="ECO:0007669"/>
    <property type="project" value="TreeGrafter"/>
</dbReference>
<gene>
    <name evidence="5" type="primary">Pla2g4c</name>
    <name evidence="5" type="ORF">UPUEPO_R15243</name>
</gene>
<keyword evidence="3" id="KW-0442">Lipid degradation</keyword>
<comment type="caution">
    <text evidence="5">The sequence shown here is derived from an EMBL/GenBank/DDBJ whole genome shotgun (WGS) entry which is preliminary data.</text>
</comment>
<dbReference type="InterPro" id="IPR002642">
    <property type="entry name" value="LysoPLipase_cat_dom"/>
</dbReference>
<dbReference type="GO" id="GO:0005544">
    <property type="term" value="F:calcium-dependent phospholipid binding"/>
    <property type="evidence" value="ECO:0007669"/>
    <property type="project" value="TreeGrafter"/>
</dbReference>
<organism evidence="5 6">
    <name type="scientific">Upupa epops</name>
    <name type="common">Eurasian hoopoe</name>
    <dbReference type="NCBI Taxonomy" id="57439"/>
    <lineage>
        <taxon>Eukaryota</taxon>
        <taxon>Metazoa</taxon>
        <taxon>Chordata</taxon>
        <taxon>Craniata</taxon>
        <taxon>Vertebrata</taxon>
        <taxon>Euteleostomi</taxon>
        <taxon>Archelosauria</taxon>
        <taxon>Archosauria</taxon>
        <taxon>Dinosauria</taxon>
        <taxon>Saurischia</taxon>
        <taxon>Theropoda</taxon>
        <taxon>Coelurosauria</taxon>
        <taxon>Aves</taxon>
        <taxon>Neognathae</taxon>
        <taxon>Neoaves</taxon>
        <taxon>Telluraves</taxon>
        <taxon>Coraciimorphae</taxon>
        <taxon>Bucerotiformes</taxon>
        <taxon>Upupidae</taxon>
        <taxon>Upupa</taxon>
    </lineage>
</organism>
<evidence type="ECO:0000313" key="6">
    <source>
        <dbReference type="Proteomes" id="UP000544127"/>
    </source>
</evidence>
<protein>
    <submittedName>
        <fullName evidence="5">PA24C phospholipase</fullName>
    </submittedName>
</protein>
<reference evidence="5 6" key="1">
    <citation type="submission" date="2019-09" db="EMBL/GenBank/DDBJ databases">
        <title>Bird 10,000 Genomes (B10K) Project - Family phase.</title>
        <authorList>
            <person name="Zhang G."/>
        </authorList>
    </citation>
    <scope>NUCLEOTIDE SEQUENCE [LARGE SCALE GENOMIC DNA]</scope>
    <source>
        <strain evidence="5">B10K-DU-012-37</strain>
    </source>
</reference>
<dbReference type="InterPro" id="IPR016035">
    <property type="entry name" value="Acyl_Trfase/lysoPLipase"/>
</dbReference>
<feature type="domain" description="PLA2c" evidence="4">
    <location>
        <begin position="1"/>
        <end position="109"/>
    </location>
</feature>
<dbReference type="EMBL" id="VZRI01011504">
    <property type="protein sequence ID" value="NWU99396.1"/>
    <property type="molecule type" value="Genomic_DNA"/>
</dbReference>
<keyword evidence="6" id="KW-1185">Reference proteome</keyword>
<evidence type="ECO:0000313" key="5">
    <source>
        <dbReference type="EMBL" id="NWU99396.1"/>
    </source>
</evidence>
<dbReference type="Gene3D" id="3.40.1090.10">
    <property type="entry name" value="Cytosolic phospholipase A2 catalytic domain"/>
    <property type="match status" value="1"/>
</dbReference>
<feature type="non-terminal residue" evidence="5">
    <location>
        <position position="109"/>
    </location>
</feature>
<dbReference type="AlphaFoldDB" id="A0A7K6BDD6"/>
<dbReference type="GO" id="GO:0005829">
    <property type="term" value="C:cytosol"/>
    <property type="evidence" value="ECO:0007669"/>
    <property type="project" value="TreeGrafter"/>
</dbReference>
<dbReference type="GO" id="GO:0005654">
    <property type="term" value="C:nucleoplasm"/>
    <property type="evidence" value="ECO:0007669"/>
    <property type="project" value="TreeGrafter"/>
</dbReference>
<dbReference type="PANTHER" id="PTHR10728:SF39">
    <property type="entry name" value="CYTOSOLIC PHOSPHOLIPASE A2 GAMMA"/>
    <property type="match status" value="1"/>
</dbReference>
<evidence type="ECO:0000256" key="2">
    <source>
        <dbReference type="ARBA" id="ARBA00023098"/>
    </source>
</evidence>
<dbReference type="GO" id="GO:0005509">
    <property type="term" value="F:calcium ion binding"/>
    <property type="evidence" value="ECO:0007669"/>
    <property type="project" value="TreeGrafter"/>
</dbReference>
<dbReference type="Pfam" id="PF01735">
    <property type="entry name" value="PLA2_B"/>
    <property type="match status" value="1"/>
</dbReference>
<name>A0A7K6BDD6_UPUEP</name>
<keyword evidence="1 3" id="KW-0378">Hydrolase</keyword>
<evidence type="ECO:0000256" key="1">
    <source>
        <dbReference type="ARBA" id="ARBA00022801"/>
    </source>
</evidence>
<dbReference type="OrthoDB" id="270970at2759"/>
<dbReference type="GO" id="GO:0005635">
    <property type="term" value="C:nuclear envelope"/>
    <property type="evidence" value="ECO:0007669"/>
    <property type="project" value="TreeGrafter"/>
</dbReference>
<dbReference type="Proteomes" id="UP000544127">
    <property type="component" value="Unassembled WGS sequence"/>
</dbReference>
<evidence type="ECO:0000259" key="4">
    <source>
        <dbReference type="PROSITE" id="PS51210"/>
    </source>
</evidence>
<proteinExistence type="predicted"/>